<keyword evidence="7" id="KW-1185">Reference proteome</keyword>
<dbReference type="Proteomes" id="UP001500630">
    <property type="component" value="Unassembled WGS sequence"/>
</dbReference>
<dbReference type="PANTHER" id="PTHR43004:SF19">
    <property type="entry name" value="BINDING MONOOXYGENASE, PUTATIVE (JCVI)-RELATED"/>
    <property type="match status" value="1"/>
</dbReference>
<dbReference type="Gene3D" id="3.50.50.60">
    <property type="entry name" value="FAD/NAD(P)-binding domain"/>
    <property type="match status" value="1"/>
</dbReference>
<dbReference type="EMBL" id="BAABDQ010000005">
    <property type="protein sequence ID" value="GAA3549497.1"/>
    <property type="molecule type" value="Genomic_DNA"/>
</dbReference>
<dbReference type="Gene3D" id="3.30.70.2450">
    <property type="match status" value="1"/>
</dbReference>
<dbReference type="InterPro" id="IPR050641">
    <property type="entry name" value="RIFMO-like"/>
</dbReference>
<keyword evidence="4" id="KW-0274">FAD</keyword>
<evidence type="ECO:0000256" key="3">
    <source>
        <dbReference type="ARBA" id="ARBA00022630"/>
    </source>
</evidence>
<keyword evidence="6" id="KW-0503">Monooxygenase</keyword>
<dbReference type="PANTHER" id="PTHR43004">
    <property type="entry name" value="TRK SYSTEM POTASSIUM UPTAKE PROTEIN"/>
    <property type="match status" value="1"/>
</dbReference>
<comment type="similarity">
    <text evidence="2">Belongs to the PheA/TfdB FAD monooxygenase family.</text>
</comment>
<evidence type="ECO:0000256" key="1">
    <source>
        <dbReference type="ARBA" id="ARBA00001974"/>
    </source>
</evidence>
<dbReference type="SUPFAM" id="SSF51905">
    <property type="entry name" value="FAD/NAD(P)-binding domain"/>
    <property type="match status" value="1"/>
</dbReference>
<feature type="domain" description="FAD-binding" evidence="5">
    <location>
        <begin position="5"/>
        <end position="340"/>
    </location>
</feature>
<dbReference type="InterPro" id="IPR036249">
    <property type="entry name" value="Thioredoxin-like_sf"/>
</dbReference>
<dbReference type="RefSeq" id="WP_345562462.1">
    <property type="nucleotide sequence ID" value="NZ_BAABDQ010000005.1"/>
</dbReference>
<gene>
    <name evidence="6" type="ORF">GCM10022419_032300</name>
</gene>
<comment type="cofactor">
    <cofactor evidence="1">
        <name>FAD</name>
        <dbReference type="ChEBI" id="CHEBI:57692"/>
    </cofactor>
</comment>
<evidence type="ECO:0000256" key="4">
    <source>
        <dbReference type="ARBA" id="ARBA00022827"/>
    </source>
</evidence>
<organism evidence="6 7">
    <name type="scientific">Nonomuraea rosea</name>
    <dbReference type="NCBI Taxonomy" id="638574"/>
    <lineage>
        <taxon>Bacteria</taxon>
        <taxon>Bacillati</taxon>
        <taxon>Actinomycetota</taxon>
        <taxon>Actinomycetes</taxon>
        <taxon>Streptosporangiales</taxon>
        <taxon>Streptosporangiaceae</taxon>
        <taxon>Nonomuraea</taxon>
    </lineage>
</organism>
<evidence type="ECO:0000313" key="7">
    <source>
        <dbReference type="Proteomes" id="UP001500630"/>
    </source>
</evidence>
<dbReference type="PRINTS" id="PR00420">
    <property type="entry name" value="RNGMNOXGNASE"/>
</dbReference>
<dbReference type="Pfam" id="PF01494">
    <property type="entry name" value="FAD_binding_3"/>
    <property type="match status" value="1"/>
</dbReference>
<evidence type="ECO:0000259" key="5">
    <source>
        <dbReference type="Pfam" id="PF01494"/>
    </source>
</evidence>
<reference evidence="7" key="1">
    <citation type="journal article" date="2019" name="Int. J. Syst. Evol. Microbiol.">
        <title>The Global Catalogue of Microorganisms (GCM) 10K type strain sequencing project: providing services to taxonomists for standard genome sequencing and annotation.</title>
        <authorList>
            <consortium name="The Broad Institute Genomics Platform"/>
            <consortium name="The Broad Institute Genome Sequencing Center for Infectious Disease"/>
            <person name="Wu L."/>
            <person name="Ma J."/>
        </authorList>
    </citation>
    <scope>NUCLEOTIDE SEQUENCE [LARGE SCALE GENOMIC DNA]</scope>
    <source>
        <strain evidence="7">JCM 17326</strain>
    </source>
</reference>
<name>A0ABP6WFF7_9ACTN</name>
<keyword evidence="6" id="KW-0560">Oxidoreductase</keyword>
<protein>
    <submittedName>
        <fullName evidence="6">FAD-dependent monooxygenase</fullName>
    </submittedName>
</protein>
<dbReference type="InterPro" id="IPR036188">
    <property type="entry name" value="FAD/NAD-bd_sf"/>
</dbReference>
<dbReference type="InterPro" id="IPR002938">
    <property type="entry name" value="FAD-bd"/>
</dbReference>
<dbReference type="Gene3D" id="3.40.30.120">
    <property type="match status" value="1"/>
</dbReference>
<sequence>MTTKADVLIVGAGPTGLVLAIDLARRGVIPRIIDAGRADHRESRAVSIVARSLEMLDDLGLAQAAIERGVPLHTLNFYQGTTALAEMDVTAVDSPFPLDLCIPQWQTVALLRERAQELGVTIEWGTRLVGQQAGEKGVSVDLSHEDGRGERCETGWLIGADGAHSTVRETAGITRERADLKRGFILGDVAVDWPLTRDRFHVYFDKSGLVAVFPMIGGYWRILASTPDDRPPDEPGLDDFAAYVAERTPLDSRVRDLQWSSSFVARESLAGRLRQGRILLAGDAAHSHSPVGGQGMNTGMQDAYNLGWKLALVVTGRAEESLLDSYQAERWPIVKAVVDATSTTTKVATGTTLVARRARRHALRLLGKLNPVQQRLSNAFGEHLVHYRGSRLVFERWHGSPARAWSDVACTGPEAGELVRDVYVENREGPVALRHLLRTPGHHLVLFAADVTDSTTLAAWQASAHEAMAGHGEVHLITRGHLPHDPIDGVFADLRSEAHNRYGVRRPSLYLIRPDKYVGFRGDSVDFTPVSDYFRALGVTPPAKKRNWTTS</sequence>
<dbReference type="SUPFAM" id="SSF52833">
    <property type="entry name" value="Thioredoxin-like"/>
    <property type="match status" value="1"/>
</dbReference>
<proteinExistence type="inferred from homology"/>
<keyword evidence="3" id="KW-0285">Flavoprotein</keyword>
<dbReference type="GO" id="GO:0004497">
    <property type="term" value="F:monooxygenase activity"/>
    <property type="evidence" value="ECO:0007669"/>
    <property type="project" value="UniProtKB-KW"/>
</dbReference>
<evidence type="ECO:0000256" key="2">
    <source>
        <dbReference type="ARBA" id="ARBA00007801"/>
    </source>
</evidence>
<accession>A0ABP6WFF7</accession>
<evidence type="ECO:0000313" key="6">
    <source>
        <dbReference type="EMBL" id="GAA3549497.1"/>
    </source>
</evidence>
<comment type="caution">
    <text evidence="6">The sequence shown here is derived from an EMBL/GenBank/DDBJ whole genome shotgun (WGS) entry which is preliminary data.</text>
</comment>